<gene>
    <name evidence="1" type="ORF">MLD38_004961</name>
</gene>
<keyword evidence="2" id="KW-1185">Reference proteome</keyword>
<protein>
    <submittedName>
        <fullName evidence="1">Uncharacterized protein</fullName>
    </submittedName>
</protein>
<organism evidence="1 2">
    <name type="scientific">Melastoma candidum</name>
    <dbReference type="NCBI Taxonomy" id="119954"/>
    <lineage>
        <taxon>Eukaryota</taxon>
        <taxon>Viridiplantae</taxon>
        <taxon>Streptophyta</taxon>
        <taxon>Embryophyta</taxon>
        <taxon>Tracheophyta</taxon>
        <taxon>Spermatophyta</taxon>
        <taxon>Magnoliopsida</taxon>
        <taxon>eudicotyledons</taxon>
        <taxon>Gunneridae</taxon>
        <taxon>Pentapetalae</taxon>
        <taxon>rosids</taxon>
        <taxon>malvids</taxon>
        <taxon>Myrtales</taxon>
        <taxon>Melastomataceae</taxon>
        <taxon>Melastomatoideae</taxon>
        <taxon>Melastomateae</taxon>
        <taxon>Melastoma</taxon>
    </lineage>
</organism>
<proteinExistence type="predicted"/>
<dbReference type="Proteomes" id="UP001057402">
    <property type="component" value="Chromosome 2"/>
</dbReference>
<reference evidence="2" key="1">
    <citation type="journal article" date="2023" name="Front. Plant Sci.">
        <title>Chromosomal-level genome assembly of Melastoma candidum provides insights into trichome evolution.</title>
        <authorList>
            <person name="Zhong Y."/>
            <person name="Wu W."/>
            <person name="Sun C."/>
            <person name="Zou P."/>
            <person name="Liu Y."/>
            <person name="Dai S."/>
            <person name="Zhou R."/>
        </authorList>
    </citation>
    <scope>NUCLEOTIDE SEQUENCE [LARGE SCALE GENOMIC DNA]</scope>
</reference>
<evidence type="ECO:0000313" key="2">
    <source>
        <dbReference type="Proteomes" id="UP001057402"/>
    </source>
</evidence>
<dbReference type="EMBL" id="CM042881">
    <property type="protein sequence ID" value="KAI4387103.1"/>
    <property type="molecule type" value="Genomic_DNA"/>
</dbReference>
<name>A0ACB9S723_9MYRT</name>
<evidence type="ECO:0000313" key="1">
    <source>
        <dbReference type="EMBL" id="KAI4387103.1"/>
    </source>
</evidence>
<comment type="caution">
    <text evidence="1">The sequence shown here is derived from an EMBL/GenBank/DDBJ whole genome shotgun (WGS) entry which is preliminary data.</text>
</comment>
<sequence length="103" mass="11543">MSQDNPELGLVQARWTFMNKNGNLLIWMQSIKMIAALEDSGGWLERITVEGMDVVVFAHLKGWKFIFLNDVLCKLPESYEAYINSSIAGIQDRSISSACASQT</sequence>
<accession>A0ACB9S723</accession>